<evidence type="ECO:0000313" key="7">
    <source>
        <dbReference type="Proteomes" id="UP000320390"/>
    </source>
</evidence>
<dbReference type="InterPro" id="IPR050406">
    <property type="entry name" value="FGGY_Carb_Kinase"/>
</dbReference>
<protein>
    <submittedName>
        <fullName evidence="6">Xylulose kinase</fullName>
        <ecNumber evidence="6">2.7.1.17</ecNumber>
    </submittedName>
</protein>
<evidence type="ECO:0000259" key="5">
    <source>
        <dbReference type="Pfam" id="PF02782"/>
    </source>
</evidence>
<feature type="domain" description="Carbohydrate kinase FGGY N-terminal" evidence="4">
    <location>
        <begin position="2"/>
        <end position="210"/>
    </location>
</feature>
<dbReference type="CDD" id="cd07809">
    <property type="entry name" value="ASKHA_NBD_FGGY_BaXK-like"/>
    <property type="match status" value="1"/>
</dbReference>
<evidence type="ECO:0000256" key="1">
    <source>
        <dbReference type="ARBA" id="ARBA00009156"/>
    </source>
</evidence>
<dbReference type="GO" id="GO:0004856">
    <property type="term" value="F:D-xylulokinase activity"/>
    <property type="evidence" value="ECO:0007669"/>
    <property type="project" value="UniProtKB-EC"/>
</dbReference>
<dbReference type="Pfam" id="PF02782">
    <property type="entry name" value="FGGY_C"/>
    <property type="match status" value="1"/>
</dbReference>
<dbReference type="InterPro" id="IPR043129">
    <property type="entry name" value="ATPase_NBD"/>
</dbReference>
<evidence type="ECO:0000256" key="3">
    <source>
        <dbReference type="ARBA" id="ARBA00022777"/>
    </source>
</evidence>
<evidence type="ECO:0000256" key="2">
    <source>
        <dbReference type="ARBA" id="ARBA00022679"/>
    </source>
</evidence>
<feature type="domain" description="Carbohydrate kinase FGGY C-terminal" evidence="5">
    <location>
        <begin position="220"/>
        <end position="407"/>
    </location>
</feature>
<dbReference type="AlphaFoldDB" id="A0A518EQJ0"/>
<accession>A0A518EQJ0</accession>
<name>A0A518EQJ0_9BACT</name>
<sequence>MEQHPTIWIDAIQRAVRAALADAVAGGVAGTAALVADRVRGIGVSGQQHGAVLLDAALEPVRAAKLWCDTSTAAEAREISAELGRTVPAGFTAPKLRYVARREPSVWEQVRHVALPHDYVNAWLSGDLFTEAGDASGTGYLREGVLRGSEDPYVGALDDIAAGLSEKVPRVLASNAVVATLRKSAADALGLREGIAISGGGGDNMMSAIGSGATRPGVVTCSLGTSGTVFAYSAEPLDDPTGAIAAFRSSSEGENREPGHLPLLCIMNCTSVLNEVCDLTGKGHGELTLAAEAVPPGCDGMLFVPYLVGERVPDLPNARGRLVGIPGSIQAAALYRAAMEGVSLSLGLGVDRMRELGLGVDEVRLVGGAAGNWLWRSVLADVFGCPVRLVVETETAAMGAALQVASAVAGDPSSDAMSQRVVALADEVAEPSSDRSELVAEMKRRFAAEVKTLS</sequence>
<dbReference type="PIRSF" id="PIRSF000538">
    <property type="entry name" value="GlpK"/>
    <property type="match status" value="1"/>
</dbReference>
<evidence type="ECO:0000259" key="4">
    <source>
        <dbReference type="Pfam" id="PF00370"/>
    </source>
</evidence>
<keyword evidence="2 6" id="KW-0808">Transferase</keyword>
<evidence type="ECO:0000313" key="6">
    <source>
        <dbReference type="EMBL" id="QDV06358.1"/>
    </source>
</evidence>
<dbReference type="InterPro" id="IPR018485">
    <property type="entry name" value="FGGY_C"/>
</dbReference>
<dbReference type="InterPro" id="IPR018484">
    <property type="entry name" value="FGGY_N"/>
</dbReference>
<keyword evidence="3 6" id="KW-0418">Kinase</keyword>
<dbReference type="SUPFAM" id="SSF53067">
    <property type="entry name" value="Actin-like ATPase domain"/>
    <property type="match status" value="2"/>
</dbReference>
<dbReference type="PANTHER" id="PTHR43095">
    <property type="entry name" value="SUGAR KINASE"/>
    <property type="match status" value="1"/>
</dbReference>
<comment type="similarity">
    <text evidence="1">Belongs to the FGGY kinase family.</text>
</comment>
<gene>
    <name evidence="6" type="primary">xylB</name>
    <name evidence="6" type="ORF">Poly30_18670</name>
</gene>
<dbReference type="Gene3D" id="3.30.420.40">
    <property type="match status" value="2"/>
</dbReference>
<dbReference type="InterPro" id="IPR000577">
    <property type="entry name" value="Carb_kinase_FGGY"/>
</dbReference>
<proteinExistence type="inferred from homology"/>
<dbReference type="EC" id="2.7.1.17" evidence="6"/>
<dbReference type="PANTHER" id="PTHR43095:SF5">
    <property type="entry name" value="XYLULOSE KINASE"/>
    <property type="match status" value="1"/>
</dbReference>
<dbReference type="Proteomes" id="UP000320390">
    <property type="component" value="Chromosome"/>
</dbReference>
<dbReference type="EMBL" id="CP036434">
    <property type="protein sequence ID" value="QDV06358.1"/>
    <property type="molecule type" value="Genomic_DNA"/>
</dbReference>
<keyword evidence="7" id="KW-1185">Reference proteome</keyword>
<reference evidence="6 7" key="1">
    <citation type="submission" date="2019-02" db="EMBL/GenBank/DDBJ databases">
        <title>Deep-cultivation of Planctomycetes and their phenomic and genomic characterization uncovers novel biology.</title>
        <authorList>
            <person name="Wiegand S."/>
            <person name="Jogler M."/>
            <person name="Boedeker C."/>
            <person name="Pinto D."/>
            <person name="Vollmers J."/>
            <person name="Rivas-Marin E."/>
            <person name="Kohn T."/>
            <person name="Peeters S.H."/>
            <person name="Heuer A."/>
            <person name="Rast P."/>
            <person name="Oberbeckmann S."/>
            <person name="Bunk B."/>
            <person name="Jeske O."/>
            <person name="Meyerdierks A."/>
            <person name="Storesund J.E."/>
            <person name="Kallscheuer N."/>
            <person name="Luecker S."/>
            <person name="Lage O.M."/>
            <person name="Pohl T."/>
            <person name="Merkel B.J."/>
            <person name="Hornburger P."/>
            <person name="Mueller R.-W."/>
            <person name="Bruemmer F."/>
            <person name="Labrenz M."/>
            <person name="Spormann A.M."/>
            <person name="Op den Camp H."/>
            <person name="Overmann J."/>
            <person name="Amann R."/>
            <person name="Jetten M.S.M."/>
            <person name="Mascher T."/>
            <person name="Medema M.H."/>
            <person name="Devos D.P."/>
            <person name="Kaster A.-K."/>
            <person name="Ovreas L."/>
            <person name="Rohde M."/>
            <person name="Galperin M.Y."/>
            <person name="Jogler C."/>
        </authorList>
    </citation>
    <scope>NUCLEOTIDE SEQUENCE [LARGE SCALE GENOMIC DNA]</scope>
    <source>
        <strain evidence="6 7">Poly30</strain>
    </source>
</reference>
<organism evidence="6 7">
    <name type="scientific">Saltatorellus ferox</name>
    <dbReference type="NCBI Taxonomy" id="2528018"/>
    <lineage>
        <taxon>Bacteria</taxon>
        <taxon>Pseudomonadati</taxon>
        <taxon>Planctomycetota</taxon>
        <taxon>Planctomycetia</taxon>
        <taxon>Planctomycetia incertae sedis</taxon>
        <taxon>Saltatorellus</taxon>
    </lineage>
</organism>
<dbReference type="Pfam" id="PF00370">
    <property type="entry name" value="FGGY_N"/>
    <property type="match status" value="1"/>
</dbReference>